<dbReference type="RefSeq" id="WP_091574648.1">
    <property type="nucleotide sequence ID" value="NZ_FMXM01000002.1"/>
</dbReference>
<evidence type="ECO:0000313" key="1">
    <source>
        <dbReference type="EMBL" id="SDA39028.1"/>
    </source>
</evidence>
<evidence type="ECO:0000313" key="2">
    <source>
        <dbReference type="Proteomes" id="UP000198588"/>
    </source>
</evidence>
<name>A0A1G5V072_9HYPH</name>
<proteinExistence type="predicted"/>
<dbReference type="SUPFAM" id="SSF51126">
    <property type="entry name" value="Pectin lyase-like"/>
    <property type="match status" value="1"/>
</dbReference>
<dbReference type="EMBL" id="FMXM01000002">
    <property type="protein sequence ID" value="SDA39028.1"/>
    <property type="molecule type" value="Genomic_DNA"/>
</dbReference>
<reference evidence="1 2" key="1">
    <citation type="submission" date="2016-10" db="EMBL/GenBank/DDBJ databases">
        <authorList>
            <person name="de Groot N.N."/>
        </authorList>
    </citation>
    <scope>NUCLEOTIDE SEQUENCE [LARGE SCALE GENOMIC DNA]</scope>
    <source>
        <strain evidence="1 2">CGMCC 1.12097</strain>
    </source>
</reference>
<protein>
    <submittedName>
        <fullName evidence="1">Uncharacterized protein</fullName>
    </submittedName>
</protein>
<accession>A0A1G5V072</accession>
<dbReference type="Proteomes" id="UP000198588">
    <property type="component" value="Unassembled WGS sequence"/>
</dbReference>
<dbReference type="STRING" id="1165689.SAMN02927914_00100"/>
<sequence>MTLTAYYSAGTATLTNGSTAVVGIGTAWTTNNLAPGDQIETDSGLRATIASIDGPTTLTLDKNFVGTTQTAAPYKIWRTFDAQYLMEGARNAFNLLGSGSIAALAELAGLADNGMYFTAPGVLALFSLTAAGRALLGDATFADMRTTLGIATDLDAVRKRGTVRAATTANIAIATALNNADVLDGVALATGDLVLVKNQTAPAENGIYVVGAVPARSGEYDTYNEHAGALILIQEGTTLADTLWSCTSDVGGVLDTTAIVFTQMASVPNDSVTNAKLANMANATIKGRTTAGTGDPEDLTMAQLKALLLSSTVIREVLTANRTYYVRTDGNDGNTGLVNNSGGAFLTIQKAIDTAATLDLSIYSVTIQCGTGTGGTSGINLKSFVGGGTITLQGDTGTPSNVTIATTSANCINALGIIGKYTITGFKFAATTSGYAISAGGASKIDLGVVEFGACASGHIDAEQQAIVTFLNNYTISGGGTRHWFTTTGALIQCTGKTVTLTGTPAFSSGFLIASRDGGALISSNTFSGSATGSRYSVSYTAWADVAGAGASYLPGDAAGSTSSGGTYA</sequence>
<dbReference type="InterPro" id="IPR011050">
    <property type="entry name" value="Pectin_lyase_fold/virulence"/>
</dbReference>
<dbReference type="OrthoDB" id="564699at2"/>
<organism evidence="1 2">
    <name type="scientific">Mesorhizobium qingshengii</name>
    <dbReference type="NCBI Taxonomy" id="1165689"/>
    <lineage>
        <taxon>Bacteria</taxon>
        <taxon>Pseudomonadati</taxon>
        <taxon>Pseudomonadota</taxon>
        <taxon>Alphaproteobacteria</taxon>
        <taxon>Hyphomicrobiales</taxon>
        <taxon>Phyllobacteriaceae</taxon>
        <taxon>Mesorhizobium</taxon>
    </lineage>
</organism>
<gene>
    <name evidence="1" type="ORF">SAMN02927914_00100</name>
</gene>
<dbReference type="AlphaFoldDB" id="A0A1G5V072"/>